<keyword evidence="7 8" id="KW-0472">Membrane</keyword>
<feature type="transmembrane region" description="Helical" evidence="8">
    <location>
        <begin position="416"/>
        <end position="435"/>
    </location>
</feature>
<dbReference type="GO" id="GO:0005886">
    <property type="term" value="C:plasma membrane"/>
    <property type="evidence" value="ECO:0007669"/>
    <property type="project" value="UniProtKB-SubCell"/>
</dbReference>
<reference evidence="10" key="2">
    <citation type="submission" date="2020-09" db="EMBL/GenBank/DDBJ databases">
        <authorList>
            <person name="Sun Q."/>
            <person name="Zhou Y."/>
        </authorList>
    </citation>
    <scope>NUCLEOTIDE SEQUENCE</scope>
    <source>
        <strain evidence="10">CGMCC 1.12785</strain>
    </source>
</reference>
<protein>
    <submittedName>
        <fullName evidence="10">Iron ABC transporter permease</fullName>
    </submittedName>
</protein>
<evidence type="ECO:0000256" key="4">
    <source>
        <dbReference type="ARBA" id="ARBA00022519"/>
    </source>
</evidence>
<feature type="transmembrane region" description="Helical" evidence="8">
    <location>
        <begin position="296"/>
        <end position="319"/>
    </location>
</feature>
<feature type="transmembrane region" description="Helical" evidence="8">
    <location>
        <begin position="84"/>
        <end position="110"/>
    </location>
</feature>
<evidence type="ECO:0000256" key="1">
    <source>
        <dbReference type="ARBA" id="ARBA00004429"/>
    </source>
</evidence>
<evidence type="ECO:0000313" key="11">
    <source>
        <dbReference type="Proteomes" id="UP000616114"/>
    </source>
</evidence>
<keyword evidence="5 8" id="KW-0812">Transmembrane</keyword>
<comment type="subcellular location">
    <subcellularLocation>
        <location evidence="1">Cell inner membrane</location>
        <topology evidence="1">Multi-pass membrane protein</topology>
    </subcellularLocation>
    <subcellularLocation>
        <location evidence="8">Cell membrane</location>
        <topology evidence="8">Multi-pass membrane protein</topology>
    </subcellularLocation>
</comment>
<feature type="transmembrane region" description="Helical" evidence="8">
    <location>
        <begin position="197"/>
        <end position="221"/>
    </location>
</feature>
<feature type="transmembrane region" description="Helical" evidence="8">
    <location>
        <begin position="241"/>
        <end position="260"/>
    </location>
</feature>
<reference evidence="10" key="1">
    <citation type="journal article" date="2014" name="Int. J. Syst. Evol. Microbiol.">
        <title>Complete genome sequence of Corynebacterium casei LMG S-19264T (=DSM 44701T), isolated from a smear-ripened cheese.</title>
        <authorList>
            <consortium name="US DOE Joint Genome Institute (JGI-PGF)"/>
            <person name="Walter F."/>
            <person name="Albersmeier A."/>
            <person name="Kalinowski J."/>
            <person name="Ruckert C."/>
        </authorList>
    </citation>
    <scope>NUCLEOTIDE SEQUENCE</scope>
    <source>
        <strain evidence="10">CGMCC 1.12785</strain>
    </source>
</reference>
<evidence type="ECO:0000256" key="5">
    <source>
        <dbReference type="ARBA" id="ARBA00022692"/>
    </source>
</evidence>
<dbReference type="CDD" id="cd06261">
    <property type="entry name" value="TM_PBP2"/>
    <property type="match status" value="2"/>
</dbReference>
<dbReference type="EMBL" id="BMFY01000006">
    <property type="protein sequence ID" value="GGA15031.1"/>
    <property type="molecule type" value="Genomic_DNA"/>
</dbReference>
<comment type="caution">
    <text evidence="10">The sequence shown here is derived from an EMBL/GenBank/DDBJ whole genome shotgun (WGS) entry which is preliminary data.</text>
</comment>
<feature type="transmembrane region" description="Helical" evidence="8">
    <location>
        <begin position="130"/>
        <end position="154"/>
    </location>
</feature>
<keyword evidence="11" id="KW-1185">Reference proteome</keyword>
<evidence type="ECO:0000256" key="6">
    <source>
        <dbReference type="ARBA" id="ARBA00022989"/>
    </source>
</evidence>
<keyword evidence="4" id="KW-0997">Cell inner membrane</keyword>
<name>A0A8J2TY95_9MICO</name>
<dbReference type="RefSeq" id="WP_188550541.1">
    <property type="nucleotide sequence ID" value="NZ_BMFY01000006.1"/>
</dbReference>
<dbReference type="InterPro" id="IPR000515">
    <property type="entry name" value="MetI-like"/>
</dbReference>
<dbReference type="Pfam" id="PF00528">
    <property type="entry name" value="BPD_transp_1"/>
    <property type="match status" value="2"/>
</dbReference>
<dbReference type="PANTHER" id="PTHR43357">
    <property type="entry name" value="INNER MEMBRANE ABC TRANSPORTER PERMEASE PROTEIN YDCV"/>
    <property type="match status" value="1"/>
</dbReference>
<evidence type="ECO:0000256" key="7">
    <source>
        <dbReference type="ARBA" id="ARBA00023136"/>
    </source>
</evidence>
<dbReference type="AlphaFoldDB" id="A0A8J2TY95"/>
<dbReference type="SUPFAM" id="SSF161098">
    <property type="entry name" value="MetI-like"/>
    <property type="match status" value="2"/>
</dbReference>
<feature type="domain" description="ABC transmembrane type-1" evidence="9">
    <location>
        <begin position="53"/>
        <end position="261"/>
    </location>
</feature>
<feature type="transmembrane region" description="Helical" evidence="8">
    <location>
        <begin position="57"/>
        <end position="77"/>
    </location>
</feature>
<feature type="transmembrane region" description="Helical" evidence="8">
    <location>
        <begin position="391"/>
        <end position="410"/>
    </location>
</feature>
<dbReference type="InterPro" id="IPR035906">
    <property type="entry name" value="MetI-like_sf"/>
</dbReference>
<evidence type="ECO:0000256" key="8">
    <source>
        <dbReference type="RuleBase" id="RU363032"/>
    </source>
</evidence>
<dbReference type="Proteomes" id="UP000616114">
    <property type="component" value="Unassembled WGS sequence"/>
</dbReference>
<sequence length="553" mass="59153">MVRVAVLIIAAALIVLLVYPIGRMVIRALFPEGGLDAGAFARVVSQPWFWPVLQDTFVVVGTSSVLALLIASVLAWLNERTDAGLGWLGTFMPLLPLLMPPIATAAGWVFLASPEVGFINGVLAYLPGNLSVNVLTIPGLIFVYTLELVPFAYIPISGALRNLDPSLEEASRVSGAGVIKTIFRVSLPAVSQAMTSAFFLLIVAGFALYSAPVVVGTNAGIDILSVRIVRLMQFTYPADLQSATVLATILLVVVLAAWLLQNVVTSRGRYAMISGRGSQVKIPLGRWRHVFRTGTIIYLLLTTLLPLLAVVIVAFQPFWTPVIDPSMFTMEHFERVLNRRNSVRALQTSVMLGLVGGAIAVAICVLINIAKRRTSFGSILGPRLARVVDGIMRLPAAFSAIVIALGFIVAFSGPPFNLNGTAAILLLCYLVNFMPQASTTVGNAMSQVGNDLTEASYMSHASERRTIGQVTVPLAIPGLLSAWALLFVLFAGEVAASTMLAGAQTPVIGFVLVEIWENGTVGPMAAFATVVTLITSSAVLLLVLLGRQRYRRR</sequence>
<proteinExistence type="inferred from homology"/>
<evidence type="ECO:0000313" key="10">
    <source>
        <dbReference type="EMBL" id="GGA15031.1"/>
    </source>
</evidence>
<dbReference type="PANTHER" id="PTHR43357:SF4">
    <property type="entry name" value="INNER MEMBRANE ABC TRANSPORTER PERMEASE PROTEIN YDCV"/>
    <property type="match status" value="1"/>
</dbReference>
<dbReference type="Gene3D" id="1.10.3720.10">
    <property type="entry name" value="MetI-like"/>
    <property type="match status" value="2"/>
</dbReference>
<evidence type="ECO:0000256" key="2">
    <source>
        <dbReference type="ARBA" id="ARBA00022448"/>
    </source>
</evidence>
<keyword evidence="6 8" id="KW-1133">Transmembrane helix</keyword>
<keyword evidence="3" id="KW-1003">Cell membrane</keyword>
<feature type="transmembrane region" description="Helical" evidence="8">
    <location>
        <begin position="350"/>
        <end position="370"/>
    </location>
</feature>
<dbReference type="GO" id="GO:0055085">
    <property type="term" value="P:transmembrane transport"/>
    <property type="evidence" value="ECO:0007669"/>
    <property type="project" value="InterPro"/>
</dbReference>
<organism evidence="10 11">
    <name type="scientific">Sediminivirga luteola</name>
    <dbReference type="NCBI Taxonomy" id="1774748"/>
    <lineage>
        <taxon>Bacteria</taxon>
        <taxon>Bacillati</taxon>
        <taxon>Actinomycetota</taxon>
        <taxon>Actinomycetes</taxon>
        <taxon>Micrococcales</taxon>
        <taxon>Brevibacteriaceae</taxon>
        <taxon>Sediminivirga</taxon>
    </lineage>
</organism>
<gene>
    <name evidence="10" type="ORF">GCM10011333_17570</name>
</gene>
<comment type="similarity">
    <text evidence="8">Belongs to the binding-protein-dependent transport system permease family.</text>
</comment>
<feature type="transmembrane region" description="Helical" evidence="8">
    <location>
        <begin position="524"/>
        <end position="545"/>
    </location>
</feature>
<evidence type="ECO:0000259" key="9">
    <source>
        <dbReference type="PROSITE" id="PS50928"/>
    </source>
</evidence>
<evidence type="ECO:0000256" key="3">
    <source>
        <dbReference type="ARBA" id="ARBA00022475"/>
    </source>
</evidence>
<feature type="transmembrane region" description="Helical" evidence="8">
    <location>
        <begin position="470"/>
        <end position="491"/>
    </location>
</feature>
<accession>A0A8J2TY95</accession>
<keyword evidence="2 8" id="KW-0813">Transport</keyword>
<feature type="domain" description="ABC transmembrane type-1" evidence="9">
    <location>
        <begin position="346"/>
        <end position="543"/>
    </location>
</feature>
<dbReference type="PROSITE" id="PS50928">
    <property type="entry name" value="ABC_TM1"/>
    <property type="match status" value="2"/>
</dbReference>